<comment type="caution">
    <text evidence="2">The sequence shown here is derived from an EMBL/GenBank/DDBJ whole genome shotgun (WGS) entry which is preliminary data.</text>
</comment>
<evidence type="ECO:0008006" key="4">
    <source>
        <dbReference type="Google" id="ProtNLM"/>
    </source>
</evidence>
<feature type="compositionally biased region" description="Basic and acidic residues" evidence="1">
    <location>
        <begin position="235"/>
        <end position="248"/>
    </location>
</feature>
<feature type="region of interest" description="Disordered" evidence="1">
    <location>
        <begin position="1"/>
        <end position="32"/>
    </location>
</feature>
<dbReference type="PANTHER" id="PTHR35317">
    <property type="entry name" value="OS04G0629600 PROTEIN"/>
    <property type="match status" value="1"/>
</dbReference>
<reference evidence="2 3" key="1">
    <citation type="submission" date="2021-09" db="EMBL/GenBank/DDBJ databases">
        <title>Genomic insights and catalytic innovation underlie evolution of tropane alkaloids biosynthesis.</title>
        <authorList>
            <person name="Wang Y.-J."/>
            <person name="Tian T."/>
            <person name="Huang J.-P."/>
            <person name="Huang S.-X."/>
        </authorList>
    </citation>
    <scope>NUCLEOTIDE SEQUENCE [LARGE SCALE GENOMIC DNA]</scope>
    <source>
        <strain evidence="2">KIB-2018</strain>
        <tissue evidence="2">Leaf</tissue>
    </source>
</reference>
<dbReference type="Pfam" id="PF14223">
    <property type="entry name" value="Retrotran_gag_2"/>
    <property type="match status" value="1"/>
</dbReference>
<keyword evidence="3" id="KW-1185">Reference proteome</keyword>
<feature type="compositionally biased region" description="Basic residues" evidence="1">
    <location>
        <begin position="255"/>
        <end position="273"/>
    </location>
</feature>
<feature type="compositionally biased region" description="Polar residues" evidence="1">
    <location>
        <begin position="7"/>
        <end position="17"/>
    </location>
</feature>
<evidence type="ECO:0000313" key="3">
    <source>
        <dbReference type="Proteomes" id="UP001159364"/>
    </source>
</evidence>
<dbReference type="EMBL" id="JAIWQS010000008">
    <property type="protein sequence ID" value="KAJ8900212.1"/>
    <property type="molecule type" value="Genomic_DNA"/>
</dbReference>
<evidence type="ECO:0000256" key="1">
    <source>
        <dbReference type="SAM" id="MobiDB-lite"/>
    </source>
</evidence>
<organism evidence="2 3">
    <name type="scientific">Erythroxylum novogranatense</name>
    <dbReference type="NCBI Taxonomy" id="1862640"/>
    <lineage>
        <taxon>Eukaryota</taxon>
        <taxon>Viridiplantae</taxon>
        <taxon>Streptophyta</taxon>
        <taxon>Embryophyta</taxon>
        <taxon>Tracheophyta</taxon>
        <taxon>Spermatophyta</taxon>
        <taxon>Magnoliopsida</taxon>
        <taxon>eudicotyledons</taxon>
        <taxon>Gunneridae</taxon>
        <taxon>Pentapetalae</taxon>
        <taxon>rosids</taxon>
        <taxon>fabids</taxon>
        <taxon>Malpighiales</taxon>
        <taxon>Erythroxylaceae</taxon>
        <taxon>Erythroxylum</taxon>
    </lineage>
</organism>
<dbReference type="PANTHER" id="PTHR35317:SF38">
    <property type="entry name" value="RNA-DIRECTED DNA POLYMERASE"/>
    <property type="match status" value="1"/>
</dbReference>
<protein>
    <recommendedName>
        <fullName evidence="4">DUF4219 domain-containing protein</fullName>
    </recommendedName>
</protein>
<name>A0AAV8UFY9_9ROSI</name>
<feature type="region of interest" description="Disordered" evidence="1">
    <location>
        <begin position="235"/>
        <end position="295"/>
    </location>
</feature>
<gene>
    <name evidence="2" type="ORF">K2173_024852</name>
</gene>
<dbReference type="Proteomes" id="UP001159364">
    <property type="component" value="Linkage Group LG08"/>
</dbReference>
<evidence type="ECO:0000313" key="2">
    <source>
        <dbReference type="EMBL" id="KAJ8900212.1"/>
    </source>
</evidence>
<feature type="compositionally biased region" description="Basic and acidic residues" evidence="1">
    <location>
        <begin position="19"/>
        <end position="32"/>
    </location>
</feature>
<dbReference type="AlphaFoldDB" id="A0AAV8UFY9"/>
<sequence length="327" mass="36975">MPKYMSRQDSPKSSIRSGNGDRTEDTKARTPLREESVSLKYPLLTKSNYSAWAIKMKVYMKAQDVWQAVKSEGPIDPREDMMALAAIYQGISEETLLQLGEKETAKEAWDALKVMNLGAERVKELRAQALRWELESMKMEDSESVDEFTGKISTVVNKLRALGETVDEMYVVKKMLRSVSSKYLQIASTIEEFGDLSIKTNEEVIGSLKAHEERLRSYDSKGDEHVLLTKGEWKARVESSRSNEKHQQDMNGGRGRGRGRGRSRGRGGGRGRGRGSPETSQEQDNDGQHHRKFDIKKDRFSEGLAYGMHAMGTSTIKLYTSSHKKAW</sequence>
<accession>A0AAV8UFY9</accession>
<proteinExistence type="predicted"/>